<dbReference type="PROSITE" id="PS50901">
    <property type="entry name" value="FTSK"/>
    <property type="match status" value="1"/>
</dbReference>
<proteinExistence type="predicted"/>
<organism evidence="6 7">
    <name type="scientific">Roseburia intestinalis</name>
    <dbReference type="NCBI Taxonomy" id="166486"/>
    <lineage>
        <taxon>Bacteria</taxon>
        <taxon>Bacillati</taxon>
        <taxon>Bacillota</taxon>
        <taxon>Clostridia</taxon>
        <taxon>Lachnospirales</taxon>
        <taxon>Lachnospiraceae</taxon>
        <taxon>Roseburia</taxon>
    </lineage>
</organism>
<sequence length="447" mass="52081">MNRFPIWKGNRIGRYDDRLILRSVIFFALVITALSAFVIRLTEGNILLRVFLLFLLTILCLLDLLYKWKSGRMTDIRNRQAMARMLLENRWFETEPLQQSKTGGRMERITYFPALYYRRKKRYIYVTVKISMGKYQDKLLTLEEKLETGLNCELVKKDTRDIWVKYEFLTGVEKNRIDIQDVKAKNGELNLMKHISWKYDKLPHMLISGDTGSGKTIFLLIVIKALLESGAVLHICDPKKADLSYLSRIMPDVNYDTENMMRCVETFYEGMEARYDEMQEHPDFRMGANYAKVGLTPHFLIFDEYVAFMDTLAKKEWEEVMKLIRIIIMKGRQAGYFIILACQRPDAKYLGDGVCDQFGFRVALGSMSASGYTMMFGSIDKQFKEKDIAGRGYVNTGNGVVTEFYAPYVDPGYDFFTELSRIYEERQQEGEAYDRMYENGSETAGEE</sequence>
<evidence type="ECO:0000313" key="6">
    <source>
        <dbReference type="EMBL" id="CUM95089.1"/>
    </source>
</evidence>
<evidence type="ECO:0000256" key="4">
    <source>
        <dbReference type="SAM" id="Phobius"/>
    </source>
</evidence>
<dbReference type="RefSeq" id="WP_070103111.1">
    <property type="nucleotide sequence ID" value="NZ_CABIYH010000008.1"/>
</dbReference>
<evidence type="ECO:0000313" key="7">
    <source>
        <dbReference type="Proteomes" id="UP000095350"/>
    </source>
</evidence>
<dbReference type="PaxDb" id="166486-ERS852572_01226"/>
<name>A0A173SZA8_9FIRM</name>
<protein>
    <submittedName>
        <fullName evidence="6">DNA translocase FtsK</fullName>
    </submittedName>
</protein>
<dbReference type="InterPro" id="IPR027417">
    <property type="entry name" value="P-loop_NTPase"/>
</dbReference>
<reference evidence="6 7" key="1">
    <citation type="submission" date="2015-09" db="EMBL/GenBank/DDBJ databases">
        <authorList>
            <consortium name="Pathogen Informatics"/>
        </authorList>
    </citation>
    <scope>NUCLEOTIDE SEQUENCE [LARGE SCALE GENOMIC DNA]</scope>
    <source>
        <strain evidence="6 7">2789STDY5834960</strain>
    </source>
</reference>
<dbReference type="Gene3D" id="3.40.50.300">
    <property type="entry name" value="P-loop containing nucleotide triphosphate hydrolases"/>
    <property type="match status" value="1"/>
</dbReference>
<dbReference type="EMBL" id="CYXZ01000008">
    <property type="protein sequence ID" value="CUM95089.1"/>
    <property type="molecule type" value="Genomic_DNA"/>
</dbReference>
<evidence type="ECO:0000256" key="2">
    <source>
        <dbReference type="ARBA" id="ARBA00022840"/>
    </source>
</evidence>
<dbReference type="InterPro" id="IPR050206">
    <property type="entry name" value="FtsK/SpoIIIE/SftA"/>
</dbReference>
<keyword evidence="2 3" id="KW-0067">ATP-binding</keyword>
<evidence type="ECO:0000256" key="3">
    <source>
        <dbReference type="PROSITE-ProRule" id="PRU00289"/>
    </source>
</evidence>
<dbReference type="PANTHER" id="PTHR22683">
    <property type="entry name" value="SPORULATION PROTEIN RELATED"/>
    <property type="match status" value="1"/>
</dbReference>
<feature type="transmembrane region" description="Helical" evidence="4">
    <location>
        <begin position="20"/>
        <end position="40"/>
    </location>
</feature>
<dbReference type="GO" id="GO:0005524">
    <property type="term" value="F:ATP binding"/>
    <property type="evidence" value="ECO:0007669"/>
    <property type="project" value="UniProtKB-UniRule"/>
</dbReference>
<dbReference type="STRING" id="166486.ERS852572_01226"/>
<dbReference type="PROSITE" id="PS00675">
    <property type="entry name" value="SIGMA54_INTERACT_1"/>
    <property type="match status" value="1"/>
</dbReference>
<keyword evidence="4" id="KW-0812">Transmembrane</keyword>
<keyword evidence="4" id="KW-1133">Transmembrane helix</keyword>
<dbReference type="PANTHER" id="PTHR22683:SF47">
    <property type="entry name" value="FTSK DOMAIN-CONTAINING PROTEIN YDCQ"/>
    <property type="match status" value="1"/>
</dbReference>
<evidence type="ECO:0000259" key="5">
    <source>
        <dbReference type="PROSITE" id="PS50901"/>
    </source>
</evidence>
<dbReference type="Proteomes" id="UP000095350">
    <property type="component" value="Unassembled WGS sequence"/>
</dbReference>
<dbReference type="SUPFAM" id="SSF52540">
    <property type="entry name" value="P-loop containing nucleoside triphosphate hydrolases"/>
    <property type="match status" value="1"/>
</dbReference>
<dbReference type="GO" id="GO:0003677">
    <property type="term" value="F:DNA binding"/>
    <property type="evidence" value="ECO:0007669"/>
    <property type="project" value="InterPro"/>
</dbReference>
<feature type="transmembrane region" description="Helical" evidence="4">
    <location>
        <begin position="46"/>
        <end position="66"/>
    </location>
</feature>
<feature type="binding site" evidence="3">
    <location>
        <begin position="209"/>
        <end position="216"/>
    </location>
    <ligand>
        <name>ATP</name>
        <dbReference type="ChEBI" id="CHEBI:30616"/>
    </ligand>
</feature>
<evidence type="ECO:0000256" key="1">
    <source>
        <dbReference type="ARBA" id="ARBA00022741"/>
    </source>
</evidence>
<keyword evidence="4" id="KW-0472">Membrane</keyword>
<keyword evidence="1 3" id="KW-0547">Nucleotide-binding</keyword>
<dbReference type="InterPro" id="IPR025662">
    <property type="entry name" value="Sigma_54_int_dom_ATP-bd_1"/>
</dbReference>
<feature type="domain" description="FtsK" evidence="5">
    <location>
        <begin position="192"/>
        <end position="373"/>
    </location>
</feature>
<dbReference type="AlphaFoldDB" id="A0A173SZA8"/>
<dbReference type="InterPro" id="IPR002543">
    <property type="entry name" value="FtsK_dom"/>
</dbReference>
<dbReference type="OrthoDB" id="9807790at2"/>
<gene>
    <name evidence="6" type="primary">ftsK_1</name>
    <name evidence="6" type="ORF">ERS852572_01226</name>
</gene>
<accession>A0A173SZA8</accession>